<dbReference type="EMBL" id="FRAJ01000003">
    <property type="protein sequence ID" value="SHJ72627.1"/>
    <property type="molecule type" value="Genomic_DNA"/>
</dbReference>
<dbReference type="Pfam" id="PF07963">
    <property type="entry name" value="N_methyl"/>
    <property type="match status" value="1"/>
</dbReference>
<feature type="transmembrane region" description="Helical" evidence="1">
    <location>
        <begin position="12"/>
        <end position="31"/>
    </location>
</feature>
<gene>
    <name evidence="2" type="ORF">SAMN02745883_00277</name>
</gene>
<protein>
    <submittedName>
        <fullName evidence="2">Prepilin-type N-terminal cleavage/methylation domain-containing protein</fullName>
    </submittedName>
</protein>
<dbReference type="InterPro" id="IPR012902">
    <property type="entry name" value="N_methyl_site"/>
</dbReference>
<organism evidence="2 3">
    <name type="scientific">Caminicella sporogenes DSM 14501</name>
    <dbReference type="NCBI Taxonomy" id="1121266"/>
    <lineage>
        <taxon>Bacteria</taxon>
        <taxon>Bacillati</taxon>
        <taxon>Bacillota</taxon>
        <taxon>Clostridia</taxon>
        <taxon>Peptostreptococcales</taxon>
        <taxon>Caminicellaceae</taxon>
        <taxon>Caminicella</taxon>
    </lineage>
</organism>
<accession>A0A1M6LN62</accession>
<dbReference type="PROSITE" id="PS00409">
    <property type="entry name" value="PROKAR_NTER_METHYL"/>
    <property type="match status" value="1"/>
</dbReference>
<sequence length="188" mass="21861">MNNKHGFTLVEVLISIAIMGIILSAVFSFFLSNYKTFIKSDNQIEAQYQAQIAMNELVENIMEAEALVVADLGNRIGNKYPVKTLVFKIYDEERDVYIKYEYKEDKLYRTSKLEIPLGFDIKDYYKKDKFNTNQYAVGIKDFKIELIGGDKTELEKVRGIKIFITSSVGSEEITLTNQVYFRNWKKEN</sequence>
<dbReference type="Proteomes" id="UP000184082">
    <property type="component" value="Unassembled WGS sequence"/>
</dbReference>
<keyword evidence="1" id="KW-1133">Transmembrane helix</keyword>
<keyword evidence="1" id="KW-0812">Transmembrane</keyword>
<keyword evidence="1" id="KW-0472">Membrane</keyword>
<dbReference type="RefSeq" id="WP_159429981.1">
    <property type="nucleotide sequence ID" value="NZ_FRAJ01000003.1"/>
</dbReference>
<dbReference type="STRING" id="1121266.SAMN02745883_00277"/>
<reference evidence="2 3" key="1">
    <citation type="submission" date="2016-11" db="EMBL/GenBank/DDBJ databases">
        <authorList>
            <person name="Jaros S."/>
            <person name="Januszkiewicz K."/>
            <person name="Wedrychowicz H."/>
        </authorList>
    </citation>
    <scope>NUCLEOTIDE SEQUENCE [LARGE SCALE GENOMIC DNA]</scope>
    <source>
        <strain evidence="2 3">DSM 14501</strain>
    </source>
</reference>
<keyword evidence="3" id="KW-1185">Reference proteome</keyword>
<evidence type="ECO:0000256" key="1">
    <source>
        <dbReference type="SAM" id="Phobius"/>
    </source>
</evidence>
<dbReference type="AlphaFoldDB" id="A0A1M6LN62"/>
<evidence type="ECO:0000313" key="3">
    <source>
        <dbReference type="Proteomes" id="UP000184082"/>
    </source>
</evidence>
<dbReference type="InterPro" id="IPR045584">
    <property type="entry name" value="Pilin-like"/>
</dbReference>
<dbReference type="SUPFAM" id="SSF54523">
    <property type="entry name" value="Pili subunits"/>
    <property type="match status" value="1"/>
</dbReference>
<proteinExistence type="predicted"/>
<evidence type="ECO:0000313" key="2">
    <source>
        <dbReference type="EMBL" id="SHJ72627.1"/>
    </source>
</evidence>
<name>A0A1M6LN62_9FIRM</name>
<dbReference type="NCBIfam" id="TIGR02532">
    <property type="entry name" value="IV_pilin_GFxxxE"/>
    <property type="match status" value="1"/>
</dbReference>